<gene>
    <name evidence="9" type="ORF">D0864_07993</name>
</gene>
<feature type="compositionally biased region" description="Polar residues" evidence="7">
    <location>
        <begin position="651"/>
        <end position="665"/>
    </location>
</feature>
<dbReference type="Pfam" id="PF02386">
    <property type="entry name" value="TrkH"/>
    <property type="match status" value="1"/>
</dbReference>
<dbReference type="GO" id="GO:0005886">
    <property type="term" value="C:plasma membrane"/>
    <property type="evidence" value="ECO:0007669"/>
    <property type="project" value="InterPro"/>
</dbReference>
<evidence type="ECO:0000256" key="4">
    <source>
        <dbReference type="ARBA" id="ARBA00022989"/>
    </source>
</evidence>
<dbReference type="InterPro" id="IPR003445">
    <property type="entry name" value="Cat_transpt"/>
</dbReference>
<dbReference type="GO" id="GO:1990573">
    <property type="term" value="P:potassium ion import across plasma membrane"/>
    <property type="evidence" value="ECO:0007669"/>
    <property type="project" value="TreeGrafter"/>
</dbReference>
<name>A0A3M7F1K6_HORWE</name>
<feature type="transmembrane region" description="Helical" evidence="8">
    <location>
        <begin position="256"/>
        <end position="281"/>
    </location>
</feature>
<evidence type="ECO:0000313" key="9">
    <source>
        <dbReference type="EMBL" id="RMY82729.1"/>
    </source>
</evidence>
<evidence type="ECO:0000256" key="6">
    <source>
        <dbReference type="ARBA" id="ARBA00023136"/>
    </source>
</evidence>
<dbReference type="PIRSF" id="PIRSF002450">
    <property type="entry name" value="K+_transpter_TRK"/>
    <property type="match status" value="1"/>
</dbReference>
<reference evidence="9 10" key="1">
    <citation type="journal article" date="2018" name="BMC Genomics">
        <title>Genomic evidence for intraspecific hybridization in a clonal and extremely halotolerant yeast.</title>
        <authorList>
            <person name="Gostincar C."/>
            <person name="Stajich J.E."/>
            <person name="Zupancic J."/>
            <person name="Zalar P."/>
            <person name="Gunde-Cimerman N."/>
        </authorList>
    </citation>
    <scope>NUCLEOTIDE SEQUENCE [LARGE SCALE GENOMIC DNA]</scope>
    <source>
        <strain evidence="9 10">EXF-10513</strain>
    </source>
</reference>
<proteinExistence type="predicted"/>
<feature type="transmembrane region" description="Helical" evidence="8">
    <location>
        <begin position="96"/>
        <end position="116"/>
    </location>
</feature>
<dbReference type="PANTHER" id="PTHR31064">
    <property type="entry name" value="POTASSIUM TRANSPORT PROTEIN DDB_G0292412-RELATED"/>
    <property type="match status" value="1"/>
</dbReference>
<feature type="region of interest" description="Disordered" evidence="7">
    <location>
        <begin position="644"/>
        <end position="665"/>
    </location>
</feature>
<sequence length="665" mass="75456">MSDELEPRARRPLMESLRGIWRWFKPNFYRCHLAYFVVTILITSFVFHASNTSRDRGNGLQKIRYIDSLFLTASAMTATGLNTVDLNVPTTYQQSILFVLMILGDLSTISASVVFVRRYLFRKRIGDQVATSRHAQKLVANIDEELAARQTHEPRRLRIPGKAPAPDQSTGESPSPRPRWMTPIRRICGLVAPWETNLWRKTTSALSDWTANAGRQPEEHHYLSFRPKLDSRGRFRQLNEAEYAELGGVEYRALQILCWLLPLHTAFWIVLLMVILVPYASIYQPVAEVLRDSQAGNLSPAWWAVFIATSSYTNCGLTPLVASMIPFQSNWLILIVTGAGVIAGNTFYPIFLRCYLWILSKVVPKEAEFHHSIAFLLHHPRRCYLWLFDGRTTWVLAATQLGLIATEWLLFEILNINQTAVDAWPLGTRIMDGLYQCLGTRSSGLYVLTISSLAPAMKVIYMVVMYFSVYPLLISLRTTNIYEERSVGLDAEQLEADDAAKNKKKRQDPKKGRLRGLHIRNQLAYDLWWIALAWILICIVEEPRLNSDAPGFTIFAIMFETVSAYGNVGLSLGVPGKTTSLCGDFHTLSKLILIPVMLRGRHRILPLAIDRSIILPGQSLLAELDHHYIDGLQDERNVERRIREAERGAQAESSDVSQPCQDPDT</sequence>
<protein>
    <recommendedName>
        <fullName evidence="11">Potassium transport protein</fullName>
    </recommendedName>
</protein>
<evidence type="ECO:0000256" key="7">
    <source>
        <dbReference type="SAM" id="MobiDB-lite"/>
    </source>
</evidence>
<evidence type="ECO:0000256" key="3">
    <source>
        <dbReference type="ARBA" id="ARBA00022692"/>
    </source>
</evidence>
<comment type="caution">
    <text evidence="9">The sequence shown here is derived from an EMBL/GenBank/DDBJ whole genome shotgun (WGS) entry which is preliminary data.</text>
</comment>
<dbReference type="GO" id="GO:0140107">
    <property type="term" value="F:high-affinity potassium ion transmembrane transporter activity"/>
    <property type="evidence" value="ECO:0007669"/>
    <property type="project" value="TreeGrafter"/>
</dbReference>
<feature type="transmembrane region" description="Helical" evidence="8">
    <location>
        <begin position="33"/>
        <end position="51"/>
    </location>
</feature>
<dbReference type="GO" id="GO:0030007">
    <property type="term" value="P:intracellular potassium ion homeostasis"/>
    <property type="evidence" value="ECO:0007669"/>
    <property type="project" value="InterPro"/>
</dbReference>
<keyword evidence="6 8" id="KW-0472">Membrane</keyword>
<feature type="transmembrane region" description="Helical" evidence="8">
    <location>
        <begin position="331"/>
        <end position="351"/>
    </location>
</feature>
<dbReference type="OrthoDB" id="9999863at2759"/>
<evidence type="ECO:0000313" key="10">
    <source>
        <dbReference type="Proteomes" id="UP000269539"/>
    </source>
</evidence>
<accession>A0A3M7F1K6</accession>
<dbReference type="InterPro" id="IPR051143">
    <property type="entry name" value="TrkH_K-transport"/>
</dbReference>
<feature type="transmembrane region" description="Helical" evidence="8">
    <location>
        <begin position="301"/>
        <end position="322"/>
    </location>
</feature>
<evidence type="ECO:0000256" key="2">
    <source>
        <dbReference type="ARBA" id="ARBA00022448"/>
    </source>
</evidence>
<evidence type="ECO:0000256" key="1">
    <source>
        <dbReference type="ARBA" id="ARBA00004141"/>
    </source>
</evidence>
<dbReference type="Proteomes" id="UP000269539">
    <property type="component" value="Unassembled WGS sequence"/>
</dbReference>
<dbReference type="VEuPathDB" id="FungiDB:BTJ68_01094"/>
<dbReference type="InterPro" id="IPR015958">
    <property type="entry name" value="Trk1_fungi"/>
</dbReference>
<evidence type="ECO:0000256" key="8">
    <source>
        <dbReference type="SAM" id="Phobius"/>
    </source>
</evidence>
<organism evidence="9 10">
    <name type="scientific">Hortaea werneckii</name>
    <name type="common">Black yeast</name>
    <name type="synonym">Cladosporium werneckii</name>
    <dbReference type="NCBI Taxonomy" id="91943"/>
    <lineage>
        <taxon>Eukaryota</taxon>
        <taxon>Fungi</taxon>
        <taxon>Dikarya</taxon>
        <taxon>Ascomycota</taxon>
        <taxon>Pezizomycotina</taxon>
        <taxon>Dothideomycetes</taxon>
        <taxon>Dothideomycetidae</taxon>
        <taxon>Mycosphaerellales</taxon>
        <taxon>Teratosphaeriaceae</taxon>
        <taxon>Hortaea</taxon>
    </lineage>
</organism>
<feature type="region of interest" description="Disordered" evidence="7">
    <location>
        <begin position="150"/>
        <end position="181"/>
    </location>
</feature>
<evidence type="ECO:0008006" key="11">
    <source>
        <dbReference type="Google" id="ProtNLM"/>
    </source>
</evidence>
<dbReference type="AlphaFoldDB" id="A0A3M7F1K6"/>
<evidence type="ECO:0000256" key="5">
    <source>
        <dbReference type="ARBA" id="ARBA00023065"/>
    </source>
</evidence>
<keyword evidence="4 8" id="KW-1133">Transmembrane helix</keyword>
<dbReference type="PANTHER" id="PTHR31064:SF30">
    <property type="entry name" value="HIGH-AFFINITY POTASSIUM TRANSPORT PROTEIN-RELATED"/>
    <property type="match status" value="1"/>
</dbReference>
<dbReference type="EMBL" id="QWIO01000887">
    <property type="protein sequence ID" value="RMY82729.1"/>
    <property type="molecule type" value="Genomic_DNA"/>
</dbReference>
<comment type="subcellular location">
    <subcellularLocation>
        <location evidence="1">Membrane</location>
        <topology evidence="1">Multi-pass membrane protein</topology>
    </subcellularLocation>
</comment>
<keyword evidence="2" id="KW-0813">Transport</keyword>
<keyword evidence="5" id="KW-0406">Ion transport</keyword>
<keyword evidence="3 8" id="KW-0812">Transmembrane</keyword>